<gene>
    <name evidence="2" type="ORF">FB475_1516</name>
</gene>
<evidence type="ECO:0000313" key="2">
    <source>
        <dbReference type="EMBL" id="TQJ17398.1"/>
    </source>
</evidence>
<keyword evidence="1" id="KW-1133">Transmembrane helix</keyword>
<keyword evidence="3" id="KW-1185">Reference proteome</keyword>
<evidence type="ECO:0000313" key="3">
    <source>
        <dbReference type="Proteomes" id="UP000316298"/>
    </source>
</evidence>
<sequence>MTVSVEAWTSELETKGSVEFPPRRGRLMVRLVGFGLLMLLSVWTNVDHLRADGVSGALGVLRLTALAAFVYGTGLAAWQLVTNRPVVTVNAEGITRGRSLPWSRITSIGEPTGLPLARAVQVRPVDRRTRPISISHDNVEDLDALAPWLRSLHQQHLGHV</sequence>
<dbReference type="OrthoDB" id="3822953at2"/>
<dbReference type="RefSeq" id="WP_141853803.1">
    <property type="nucleotide sequence ID" value="NZ_BAAAKA010000012.1"/>
</dbReference>
<keyword evidence="1" id="KW-0812">Transmembrane</keyword>
<keyword evidence="1" id="KW-0472">Membrane</keyword>
<reference evidence="2 3" key="1">
    <citation type="submission" date="2019-06" db="EMBL/GenBank/DDBJ databases">
        <title>Sequencing the genomes of 1000 actinobacteria strains.</title>
        <authorList>
            <person name="Klenk H.-P."/>
        </authorList>
    </citation>
    <scope>NUCLEOTIDE SEQUENCE [LARGE SCALE GENOMIC DNA]</scope>
    <source>
        <strain evidence="2 3">DSM 17305</strain>
    </source>
</reference>
<protein>
    <recommendedName>
        <fullName evidence="4">PH (Pleckstrin Homology) domain-containing protein</fullName>
    </recommendedName>
</protein>
<name>A0A542EPW8_9ACTN</name>
<dbReference type="Proteomes" id="UP000316298">
    <property type="component" value="Unassembled WGS sequence"/>
</dbReference>
<dbReference type="AlphaFoldDB" id="A0A542EPW8"/>
<evidence type="ECO:0008006" key="4">
    <source>
        <dbReference type="Google" id="ProtNLM"/>
    </source>
</evidence>
<feature type="transmembrane region" description="Helical" evidence="1">
    <location>
        <begin position="58"/>
        <end position="78"/>
    </location>
</feature>
<evidence type="ECO:0000256" key="1">
    <source>
        <dbReference type="SAM" id="Phobius"/>
    </source>
</evidence>
<proteinExistence type="predicted"/>
<organism evidence="2 3">
    <name type="scientific">Kribbella jejuensis</name>
    <dbReference type="NCBI Taxonomy" id="236068"/>
    <lineage>
        <taxon>Bacteria</taxon>
        <taxon>Bacillati</taxon>
        <taxon>Actinomycetota</taxon>
        <taxon>Actinomycetes</taxon>
        <taxon>Propionibacteriales</taxon>
        <taxon>Kribbellaceae</taxon>
        <taxon>Kribbella</taxon>
    </lineage>
</organism>
<comment type="caution">
    <text evidence="2">The sequence shown here is derived from an EMBL/GenBank/DDBJ whole genome shotgun (WGS) entry which is preliminary data.</text>
</comment>
<dbReference type="EMBL" id="VFMM01000001">
    <property type="protein sequence ID" value="TQJ17398.1"/>
    <property type="molecule type" value="Genomic_DNA"/>
</dbReference>
<accession>A0A542EPW8</accession>
<feature type="transmembrane region" description="Helical" evidence="1">
    <location>
        <begin position="27"/>
        <end position="46"/>
    </location>
</feature>